<keyword evidence="2" id="KW-1185">Reference proteome</keyword>
<dbReference type="OMA" id="DICQWER"/>
<dbReference type="RefSeq" id="XP_035670246.1">
    <property type="nucleotide sequence ID" value="XM_035814353.1"/>
</dbReference>
<protein>
    <submittedName>
        <fullName evidence="3">Uncharacterized protein LOC118411864</fullName>
    </submittedName>
</protein>
<dbReference type="PANTHER" id="PTHR47027">
    <property type="entry name" value="REVERSE TRANSCRIPTASE DOMAIN-CONTAINING PROTEIN"/>
    <property type="match status" value="1"/>
</dbReference>
<gene>
    <name evidence="3" type="primary">LOC118411864</name>
</gene>
<dbReference type="GeneID" id="118411864"/>
<dbReference type="AlphaFoldDB" id="A0A9J7MK60"/>
<dbReference type="Proteomes" id="UP000001554">
    <property type="component" value="Chromosome 3"/>
</dbReference>
<keyword evidence="1" id="KW-0812">Transmembrane</keyword>
<accession>A0A9J7MK60</accession>
<reference evidence="3" key="2">
    <citation type="submission" date="2025-08" db="UniProtKB">
        <authorList>
            <consortium name="RefSeq"/>
        </authorList>
    </citation>
    <scope>IDENTIFICATION</scope>
    <source>
        <strain evidence="3">S238N-H82</strain>
        <tissue evidence="3">Testes</tissue>
    </source>
</reference>
<proteinExistence type="predicted"/>
<evidence type="ECO:0000256" key="1">
    <source>
        <dbReference type="SAM" id="Phobius"/>
    </source>
</evidence>
<feature type="transmembrane region" description="Helical" evidence="1">
    <location>
        <begin position="15"/>
        <end position="41"/>
    </location>
</feature>
<reference evidence="2" key="1">
    <citation type="journal article" date="2020" name="Nat. Ecol. Evol.">
        <title>Deeply conserved synteny resolves early events in vertebrate evolution.</title>
        <authorList>
            <person name="Simakov O."/>
            <person name="Marletaz F."/>
            <person name="Yue J.X."/>
            <person name="O'Connell B."/>
            <person name="Jenkins J."/>
            <person name="Brandt A."/>
            <person name="Calef R."/>
            <person name="Tung C.H."/>
            <person name="Huang T.K."/>
            <person name="Schmutz J."/>
            <person name="Satoh N."/>
            <person name="Yu J.K."/>
            <person name="Putnam N.H."/>
            <person name="Green R.E."/>
            <person name="Rokhsar D.S."/>
        </authorList>
    </citation>
    <scope>NUCLEOTIDE SEQUENCE [LARGE SCALE GENOMIC DNA]</scope>
    <source>
        <strain evidence="2">S238N-H82</strain>
    </source>
</reference>
<name>A0A9J7MK60_BRAFL</name>
<keyword evidence="1" id="KW-0472">Membrane</keyword>
<dbReference type="OrthoDB" id="410381at2759"/>
<evidence type="ECO:0000313" key="2">
    <source>
        <dbReference type="Proteomes" id="UP000001554"/>
    </source>
</evidence>
<dbReference type="PANTHER" id="PTHR47027:SF25">
    <property type="entry name" value="REVERSE TRANSCRIPTASE DOMAIN-CONTAINING PROTEIN"/>
    <property type="match status" value="1"/>
</dbReference>
<dbReference type="KEGG" id="bfo:118411864"/>
<sequence>MTSSAHGAERDRLGIIAALMVAIMVAVVAVLVSFVTMFVLVRQGAELTEIKSQLKDIKAQMQEMPQWGEHLDTQVSPQGPSVRVREQQNGAGRGKSTTFLYGAEVHRRAKRSVSNIGNFANKITLPTTLRDDICQWERSIEAIKLALERYDNEFTNAGLKMNKASGKTEVLIFGRNPPKAEITVNGDTIGRVEQAKYLGSVTTRESGNKAEITERISNFSRQAAALQPVLRDRLVSNEVKKTIFNTILKPVLLYGCESWVLTKKDISRLQAAEMKVVRTMLGKTRADRLRNTYLRETLGITSIEQDIERAALRWLGHVERMDEGRIPKIALQYKPKGKRPLGRPRKRWRDNIQEILTKYRLGRLVRLEEEGIFHDREEWKRRCSQLTGPKAYLGKM</sequence>
<evidence type="ECO:0000313" key="3">
    <source>
        <dbReference type="RefSeq" id="XP_035670246.1"/>
    </source>
</evidence>
<organism evidence="2 3">
    <name type="scientific">Branchiostoma floridae</name>
    <name type="common">Florida lancelet</name>
    <name type="synonym">Amphioxus</name>
    <dbReference type="NCBI Taxonomy" id="7739"/>
    <lineage>
        <taxon>Eukaryota</taxon>
        <taxon>Metazoa</taxon>
        <taxon>Chordata</taxon>
        <taxon>Cephalochordata</taxon>
        <taxon>Leptocardii</taxon>
        <taxon>Amphioxiformes</taxon>
        <taxon>Branchiostomatidae</taxon>
        <taxon>Branchiostoma</taxon>
    </lineage>
</organism>
<keyword evidence="1" id="KW-1133">Transmembrane helix</keyword>